<sequence>MSVHPIETILPHTAPMILIDSLDSYDENTGVCSVTITPQSNFYNVDSQSVASHVGIEYVAQAIAAYANANQVDSGAKVEIGFLVSSRKYKMHCNRFALNSKLTVKVEKLYSEANGLSAFDCSIKEAGTLLVEAKINVFQPENPEQFLAEQM</sequence>
<reference evidence="1" key="1">
    <citation type="submission" date="2024-02" db="EMBL/GenBank/DDBJ databases">
        <title>Bacteria isolated from the canopy kelp, Nereocystis luetkeana.</title>
        <authorList>
            <person name="Pfister C.A."/>
            <person name="Younker I.T."/>
            <person name="Light S.H."/>
        </authorList>
    </citation>
    <scope>NUCLEOTIDE SEQUENCE</scope>
    <source>
        <strain evidence="1">TN.2.01</strain>
    </source>
</reference>
<organism evidence="1 2">
    <name type="scientific">Pseudoalteromonas undina</name>
    <dbReference type="NCBI Taxonomy" id="43660"/>
    <lineage>
        <taxon>Bacteria</taxon>
        <taxon>Pseudomonadati</taxon>
        <taxon>Pseudomonadota</taxon>
        <taxon>Gammaproteobacteria</taxon>
        <taxon>Alteromonadales</taxon>
        <taxon>Pseudoalteromonadaceae</taxon>
        <taxon>Pseudoalteromonas</taxon>
    </lineage>
</organism>
<accession>A0ACC6QZ21</accession>
<dbReference type="EMBL" id="JBAKAX010000001">
    <property type="protein sequence ID" value="MEL0602783.1"/>
    <property type="molecule type" value="Genomic_DNA"/>
</dbReference>
<dbReference type="Proteomes" id="UP001374952">
    <property type="component" value="Unassembled WGS sequence"/>
</dbReference>
<protein>
    <submittedName>
        <fullName evidence="1">3-hydroxylacyl-ACP dehydratase</fullName>
    </submittedName>
</protein>
<proteinExistence type="predicted"/>
<comment type="caution">
    <text evidence="1">The sequence shown here is derived from an EMBL/GenBank/DDBJ whole genome shotgun (WGS) entry which is preliminary data.</text>
</comment>
<name>A0ACC6QZ21_9GAMM</name>
<keyword evidence="2" id="KW-1185">Reference proteome</keyword>
<evidence type="ECO:0000313" key="1">
    <source>
        <dbReference type="EMBL" id="MEL0602783.1"/>
    </source>
</evidence>
<evidence type="ECO:0000313" key="2">
    <source>
        <dbReference type="Proteomes" id="UP001374952"/>
    </source>
</evidence>
<gene>
    <name evidence="1" type="ORF">V6250_01305</name>
</gene>